<protein>
    <submittedName>
        <fullName evidence="1">Uncharacterized protein</fullName>
    </submittedName>
</protein>
<evidence type="ECO:0000313" key="1">
    <source>
        <dbReference type="EMBL" id="MBX35995.1"/>
    </source>
</evidence>
<reference evidence="1" key="1">
    <citation type="submission" date="2018-02" db="EMBL/GenBank/DDBJ databases">
        <title>Rhizophora mucronata_Transcriptome.</title>
        <authorList>
            <person name="Meera S.P."/>
            <person name="Sreeshan A."/>
            <person name="Augustine A."/>
        </authorList>
    </citation>
    <scope>NUCLEOTIDE SEQUENCE</scope>
    <source>
        <tissue evidence="1">Leaf</tissue>
    </source>
</reference>
<name>A0A2P2N0H4_RHIMU</name>
<accession>A0A2P2N0H4</accession>
<dbReference type="AlphaFoldDB" id="A0A2P2N0H4"/>
<dbReference type="EMBL" id="GGEC01055511">
    <property type="protein sequence ID" value="MBX35995.1"/>
    <property type="molecule type" value="Transcribed_RNA"/>
</dbReference>
<proteinExistence type="predicted"/>
<sequence length="70" mass="7986">MQNKAFKKLETYNLTRTVLEQTKTHKFCSAVNIIHQKLLSASSPVPKPIIVCFVVLHLNDKHLTTELRVA</sequence>
<organism evidence="1">
    <name type="scientific">Rhizophora mucronata</name>
    <name type="common">Asiatic mangrove</name>
    <dbReference type="NCBI Taxonomy" id="61149"/>
    <lineage>
        <taxon>Eukaryota</taxon>
        <taxon>Viridiplantae</taxon>
        <taxon>Streptophyta</taxon>
        <taxon>Embryophyta</taxon>
        <taxon>Tracheophyta</taxon>
        <taxon>Spermatophyta</taxon>
        <taxon>Magnoliopsida</taxon>
        <taxon>eudicotyledons</taxon>
        <taxon>Gunneridae</taxon>
        <taxon>Pentapetalae</taxon>
        <taxon>rosids</taxon>
        <taxon>fabids</taxon>
        <taxon>Malpighiales</taxon>
        <taxon>Rhizophoraceae</taxon>
        <taxon>Rhizophora</taxon>
    </lineage>
</organism>